<sequence>MANEYLQIPIRTDLITRQQELKRCSLNDSVANMFRLISITHFGECKQDDSFGNELWEFDFETVYNMQAFKERLSQSLQNTVTRHEKRLSNIKVNVAIEQVLTTIYKKRIRQRIQISLEGTIRKTNEPFKHQELFFMGPLSYY</sequence>
<name>A0ABV2TZP0_9FLAO</name>
<evidence type="ECO:0000313" key="2">
    <source>
        <dbReference type="EMBL" id="MET7030320.1"/>
    </source>
</evidence>
<reference evidence="2 3" key="1">
    <citation type="submission" date="2024-07" db="EMBL/GenBank/DDBJ databases">
        <title>The genome sequence of type strain Sediminicola luteus GDMCC 1.2596T.</title>
        <authorList>
            <person name="Liu Y."/>
        </authorList>
    </citation>
    <scope>NUCLEOTIDE SEQUENCE [LARGE SCALE GENOMIC DNA]</scope>
    <source>
        <strain evidence="2 3">GDMCC 1.2596</strain>
    </source>
</reference>
<dbReference type="Pfam" id="PF04965">
    <property type="entry name" value="GPW_gp25"/>
    <property type="match status" value="1"/>
</dbReference>
<keyword evidence="3" id="KW-1185">Reference proteome</keyword>
<dbReference type="Proteomes" id="UP001549773">
    <property type="component" value="Unassembled WGS sequence"/>
</dbReference>
<evidence type="ECO:0000259" key="1">
    <source>
        <dbReference type="Pfam" id="PF04965"/>
    </source>
</evidence>
<dbReference type="Gene3D" id="3.10.450.40">
    <property type="match status" value="1"/>
</dbReference>
<feature type="domain" description="IraD/Gp25-like" evidence="1">
    <location>
        <begin position="26"/>
        <end position="125"/>
    </location>
</feature>
<dbReference type="RefSeq" id="WP_354619114.1">
    <property type="nucleotide sequence ID" value="NZ_JBEWYP010000008.1"/>
</dbReference>
<accession>A0ABV2TZP0</accession>
<dbReference type="EMBL" id="JBEWYP010000008">
    <property type="protein sequence ID" value="MET7030320.1"/>
    <property type="molecule type" value="Genomic_DNA"/>
</dbReference>
<proteinExistence type="predicted"/>
<evidence type="ECO:0000313" key="3">
    <source>
        <dbReference type="Proteomes" id="UP001549773"/>
    </source>
</evidence>
<organism evidence="2 3">
    <name type="scientific">Sediminicola luteus</name>
    <dbReference type="NCBI Taxonomy" id="319238"/>
    <lineage>
        <taxon>Bacteria</taxon>
        <taxon>Pseudomonadati</taxon>
        <taxon>Bacteroidota</taxon>
        <taxon>Flavobacteriia</taxon>
        <taxon>Flavobacteriales</taxon>
        <taxon>Flavobacteriaceae</taxon>
        <taxon>Sediminicola</taxon>
    </lineage>
</organism>
<comment type="caution">
    <text evidence="2">The sequence shown here is derived from an EMBL/GenBank/DDBJ whole genome shotgun (WGS) entry which is preliminary data.</text>
</comment>
<dbReference type="InterPro" id="IPR007048">
    <property type="entry name" value="IraD/Gp25-like"/>
</dbReference>
<gene>
    <name evidence="2" type="ORF">ABXZ32_13000</name>
</gene>
<dbReference type="SUPFAM" id="SSF160719">
    <property type="entry name" value="gpW/gp25-like"/>
    <property type="match status" value="1"/>
</dbReference>
<protein>
    <submittedName>
        <fullName evidence="2">GPW/gp25 family protein</fullName>
    </submittedName>
</protein>